<feature type="compositionally biased region" description="Low complexity" evidence="1">
    <location>
        <begin position="45"/>
        <end position="59"/>
    </location>
</feature>
<evidence type="ECO:0000256" key="1">
    <source>
        <dbReference type="SAM" id="MobiDB-lite"/>
    </source>
</evidence>
<reference evidence="2 3" key="1">
    <citation type="submission" date="2013-02" db="EMBL/GenBank/DDBJ databases">
        <title>Draft genome sequence of Amycolatopsis vancoresmycina strain DSM 44592T.</title>
        <authorList>
            <person name="Kumar S."/>
            <person name="Kaur N."/>
            <person name="Kaur C."/>
            <person name="Raghava G.P.S."/>
            <person name="Mayilraj S."/>
        </authorList>
    </citation>
    <scope>NUCLEOTIDE SEQUENCE [LARGE SCALE GENOMIC DNA]</scope>
    <source>
        <strain evidence="2 3">DSM 44592</strain>
    </source>
</reference>
<dbReference type="Proteomes" id="UP000014139">
    <property type="component" value="Unassembled WGS sequence"/>
</dbReference>
<comment type="caution">
    <text evidence="2">The sequence shown here is derived from an EMBL/GenBank/DDBJ whole genome shotgun (WGS) entry which is preliminary data.</text>
</comment>
<sequence>MDKRASVSASRMTRCWDGPFGADRPLLAPSWLTAEPRTTASTGWPRRSASASRSTSSMPAPSPQPVPSAPSANALHRPLPESPPWRLISVNMSGLTITAAPPASARSDSPRRSDWTAKCSATSDDEQAVSTVTDGPSKPRV</sequence>
<proteinExistence type="predicted"/>
<accession>R1HDB4</accession>
<protein>
    <submittedName>
        <fullName evidence="2">Uncharacterized protein</fullName>
    </submittedName>
</protein>
<feature type="region of interest" description="Disordered" evidence="1">
    <location>
        <begin position="1"/>
        <end position="84"/>
    </location>
</feature>
<evidence type="ECO:0000313" key="3">
    <source>
        <dbReference type="Proteomes" id="UP000014139"/>
    </source>
</evidence>
<dbReference type="AlphaFoldDB" id="R1HDB4"/>
<name>R1HDB4_9PSEU</name>
<keyword evidence="3" id="KW-1185">Reference proteome</keyword>
<gene>
    <name evidence="2" type="ORF">H480_43495</name>
</gene>
<evidence type="ECO:0000313" key="2">
    <source>
        <dbReference type="EMBL" id="EOD58431.1"/>
    </source>
</evidence>
<organism evidence="2 3">
    <name type="scientific">Amycolatopsis vancoresmycina DSM 44592</name>
    <dbReference type="NCBI Taxonomy" id="1292037"/>
    <lineage>
        <taxon>Bacteria</taxon>
        <taxon>Bacillati</taxon>
        <taxon>Actinomycetota</taxon>
        <taxon>Actinomycetes</taxon>
        <taxon>Pseudonocardiales</taxon>
        <taxon>Pseudonocardiaceae</taxon>
        <taxon>Amycolatopsis</taxon>
    </lineage>
</organism>
<dbReference type="EMBL" id="AOUO01000762">
    <property type="protein sequence ID" value="EOD58431.1"/>
    <property type="molecule type" value="Genomic_DNA"/>
</dbReference>
<feature type="region of interest" description="Disordered" evidence="1">
    <location>
        <begin position="99"/>
        <end position="141"/>
    </location>
</feature>